<accession>A0A545SQM0</accession>
<proteinExistence type="predicted"/>
<keyword evidence="2" id="KW-1185">Reference proteome</keyword>
<dbReference type="RefSeq" id="WP_142929882.1">
    <property type="nucleotide sequence ID" value="NZ_ML660112.1"/>
</dbReference>
<organism evidence="1 2">
    <name type="scientific">Exilibacterium tricleocarpae</name>
    <dbReference type="NCBI Taxonomy" id="2591008"/>
    <lineage>
        <taxon>Bacteria</taxon>
        <taxon>Pseudomonadati</taxon>
        <taxon>Pseudomonadota</taxon>
        <taxon>Gammaproteobacteria</taxon>
        <taxon>Cellvibrionales</taxon>
        <taxon>Cellvibrionaceae</taxon>
        <taxon>Exilibacterium</taxon>
    </lineage>
</organism>
<evidence type="ECO:0000313" key="2">
    <source>
        <dbReference type="Proteomes" id="UP000319732"/>
    </source>
</evidence>
<dbReference type="EMBL" id="VHSG01000036">
    <property type="protein sequence ID" value="TQV67257.1"/>
    <property type="molecule type" value="Genomic_DNA"/>
</dbReference>
<dbReference type="OrthoDB" id="7059367at2"/>
<dbReference type="Proteomes" id="UP000319732">
    <property type="component" value="Unassembled WGS sequence"/>
</dbReference>
<evidence type="ECO:0000313" key="1">
    <source>
        <dbReference type="EMBL" id="TQV67257.1"/>
    </source>
</evidence>
<sequence length="117" mass="13301">MDTDTYKLAHIDRAEILSAARKALIAADMHYYAWTVREQEHFLADCKLLMADYAEVEKLLAGEIDRANAWLAENHQDIRDSFDPAVVKLRKERKVIISPSALDDLSKIGEDDEPLST</sequence>
<gene>
    <name evidence="1" type="ORF">FKG94_26040</name>
</gene>
<protein>
    <submittedName>
        <fullName evidence="1">Uncharacterized protein</fullName>
    </submittedName>
</protein>
<name>A0A545SQM0_9GAMM</name>
<reference evidence="1 2" key="1">
    <citation type="submission" date="2019-06" db="EMBL/GenBank/DDBJ databases">
        <title>Whole genome sequence for Cellvibrionaceae sp. R142.</title>
        <authorList>
            <person name="Wang G."/>
        </authorList>
    </citation>
    <scope>NUCLEOTIDE SEQUENCE [LARGE SCALE GENOMIC DNA]</scope>
    <source>
        <strain evidence="1 2">R142</strain>
    </source>
</reference>
<comment type="caution">
    <text evidence="1">The sequence shown here is derived from an EMBL/GenBank/DDBJ whole genome shotgun (WGS) entry which is preliminary data.</text>
</comment>
<dbReference type="AlphaFoldDB" id="A0A545SQM0"/>